<reference evidence="1" key="1">
    <citation type="journal article" date="2020" name="Stud. Mycol.">
        <title>101 Dothideomycetes genomes: a test case for predicting lifestyles and emergence of pathogens.</title>
        <authorList>
            <person name="Haridas S."/>
            <person name="Albert R."/>
            <person name="Binder M."/>
            <person name="Bloem J."/>
            <person name="Labutti K."/>
            <person name="Salamov A."/>
            <person name="Andreopoulos B."/>
            <person name="Baker S."/>
            <person name="Barry K."/>
            <person name="Bills G."/>
            <person name="Bluhm B."/>
            <person name="Cannon C."/>
            <person name="Castanera R."/>
            <person name="Culley D."/>
            <person name="Daum C."/>
            <person name="Ezra D."/>
            <person name="Gonzalez J."/>
            <person name="Henrissat B."/>
            <person name="Kuo A."/>
            <person name="Liang C."/>
            <person name="Lipzen A."/>
            <person name="Lutzoni F."/>
            <person name="Magnuson J."/>
            <person name="Mondo S."/>
            <person name="Nolan M."/>
            <person name="Ohm R."/>
            <person name="Pangilinan J."/>
            <person name="Park H.-J."/>
            <person name="Ramirez L."/>
            <person name="Alfaro M."/>
            <person name="Sun H."/>
            <person name="Tritt A."/>
            <person name="Yoshinaga Y."/>
            <person name="Zwiers L.-H."/>
            <person name="Turgeon B."/>
            <person name="Goodwin S."/>
            <person name="Spatafora J."/>
            <person name="Crous P."/>
            <person name="Grigoriev I."/>
        </authorList>
    </citation>
    <scope>NUCLEOTIDE SEQUENCE</scope>
    <source>
        <strain evidence="1">CBS 101060</strain>
    </source>
</reference>
<proteinExistence type="predicted"/>
<dbReference type="Proteomes" id="UP000799429">
    <property type="component" value="Unassembled WGS sequence"/>
</dbReference>
<protein>
    <submittedName>
        <fullName evidence="1">Uncharacterized protein</fullName>
    </submittedName>
</protein>
<sequence>MLKYETMFWVWIQVSSIACNDMACSMIVGEMENNDYTGDLHLGGLRLVNTRAALLGSSMRTCGLFFYASAPSALGAEEPLLGVEGGALKGVLGRYTNWEPRWLFLLDLVQLESDQEGH</sequence>
<evidence type="ECO:0000313" key="1">
    <source>
        <dbReference type="EMBL" id="KAF2842453.1"/>
    </source>
</evidence>
<dbReference type="PROSITE" id="PS51257">
    <property type="entry name" value="PROKAR_LIPOPROTEIN"/>
    <property type="match status" value="1"/>
</dbReference>
<comment type="caution">
    <text evidence="1">The sequence shown here is derived from an EMBL/GenBank/DDBJ whole genome shotgun (WGS) entry which is preliminary data.</text>
</comment>
<gene>
    <name evidence="1" type="ORF">M501DRAFT_419232</name>
</gene>
<dbReference type="AlphaFoldDB" id="A0A9P4SGW6"/>
<accession>A0A9P4SGW6</accession>
<evidence type="ECO:0000313" key="2">
    <source>
        <dbReference type="Proteomes" id="UP000799429"/>
    </source>
</evidence>
<keyword evidence="2" id="KW-1185">Reference proteome</keyword>
<organism evidence="1 2">
    <name type="scientific">Patellaria atrata CBS 101060</name>
    <dbReference type="NCBI Taxonomy" id="1346257"/>
    <lineage>
        <taxon>Eukaryota</taxon>
        <taxon>Fungi</taxon>
        <taxon>Dikarya</taxon>
        <taxon>Ascomycota</taxon>
        <taxon>Pezizomycotina</taxon>
        <taxon>Dothideomycetes</taxon>
        <taxon>Dothideomycetes incertae sedis</taxon>
        <taxon>Patellariales</taxon>
        <taxon>Patellariaceae</taxon>
        <taxon>Patellaria</taxon>
    </lineage>
</organism>
<name>A0A9P4SGW6_9PEZI</name>
<dbReference type="EMBL" id="MU006090">
    <property type="protein sequence ID" value="KAF2842453.1"/>
    <property type="molecule type" value="Genomic_DNA"/>
</dbReference>